<evidence type="ECO:0000256" key="7">
    <source>
        <dbReference type="ARBA" id="ARBA00023136"/>
    </source>
</evidence>
<accession>A0ABM1KX81</accession>
<keyword evidence="7 11" id="KW-0472">Membrane</keyword>
<dbReference type="InterPro" id="IPR017452">
    <property type="entry name" value="GPCR_Rhodpsn_7TM"/>
</dbReference>
<evidence type="ECO:0000259" key="12">
    <source>
        <dbReference type="PROSITE" id="PS50262"/>
    </source>
</evidence>
<gene>
    <name evidence="14" type="primary">LOC107120187</name>
</gene>
<keyword evidence="3 10" id="KW-0812">Transmembrane</keyword>
<feature type="transmembrane region" description="Helical" evidence="11">
    <location>
        <begin position="96"/>
        <end position="118"/>
    </location>
</feature>
<feature type="transmembrane region" description="Helical" evidence="11">
    <location>
        <begin position="58"/>
        <end position="76"/>
    </location>
</feature>
<feature type="transmembrane region" description="Helical" evidence="11">
    <location>
        <begin position="239"/>
        <end position="257"/>
    </location>
</feature>
<dbReference type="RefSeq" id="XP_015278318.1">
    <property type="nucleotide sequence ID" value="XM_015422832.1"/>
</dbReference>
<keyword evidence="2 11" id="KW-1003">Cell membrane</keyword>
<keyword evidence="11" id="KW-0716">Sensory transduction</keyword>
<reference evidence="14" key="1">
    <citation type="submission" date="2025-08" db="UniProtKB">
        <authorList>
            <consortium name="RefSeq"/>
        </authorList>
    </citation>
    <scope>IDENTIFICATION</scope>
</reference>
<dbReference type="PROSITE" id="PS00237">
    <property type="entry name" value="G_PROTEIN_RECEP_F1_1"/>
    <property type="match status" value="1"/>
</dbReference>
<comment type="similarity">
    <text evidence="10">Belongs to the G-protein coupled receptor 1 family.</text>
</comment>
<keyword evidence="9 10" id="KW-0807">Transducer</keyword>
<protein>
    <recommendedName>
        <fullName evidence="11">Olfactory receptor</fullName>
    </recommendedName>
</protein>
<dbReference type="InterPro" id="IPR000725">
    <property type="entry name" value="Olfact_rcpt"/>
</dbReference>
<keyword evidence="6 10" id="KW-0297">G-protein coupled receptor</keyword>
<evidence type="ECO:0000256" key="9">
    <source>
        <dbReference type="ARBA" id="ARBA00023224"/>
    </source>
</evidence>
<comment type="subcellular location">
    <subcellularLocation>
        <location evidence="1 11">Cell membrane</location>
        <topology evidence="1 11">Multi-pass membrane protein</topology>
    </subcellularLocation>
</comment>
<dbReference type="Proteomes" id="UP000694871">
    <property type="component" value="Unplaced"/>
</dbReference>
<dbReference type="Gene3D" id="1.20.1070.10">
    <property type="entry name" value="Rhodopsin 7-helix transmembrane proteins"/>
    <property type="match status" value="1"/>
</dbReference>
<evidence type="ECO:0000256" key="2">
    <source>
        <dbReference type="ARBA" id="ARBA00022475"/>
    </source>
</evidence>
<evidence type="ECO:0000256" key="5">
    <source>
        <dbReference type="ARBA" id="ARBA00022989"/>
    </source>
</evidence>
<keyword evidence="8 10" id="KW-0675">Receptor</keyword>
<evidence type="ECO:0000256" key="3">
    <source>
        <dbReference type="ARBA" id="ARBA00022692"/>
    </source>
</evidence>
<feature type="transmembrane region" description="Helical" evidence="11">
    <location>
        <begin position="194"/>
        <end position="219"/>
    </location>
</feature>
<dbReference type="PROSITE" id="PS50262">
    <property type="entry name" value="G_PROTEIN_RECEP_F1_2"/>
    <property type="match status" value="1"/>
</dbReference>
<evidence type="ECO:0000256" key="10">
    <source>
        <dbReference type="RuleBase" id="RU000688"/>
    </source>
</evidence>
<dbReference type="PRINTS" id="PR00245">
    <property type="entry name" value="OLFACTORYR"/>
</dbReference>
<keyword evidence="13" id="KW-1185">Reference proteome</keyword>
<dbReference type="CDD" id="cd15229">
    <property type="entry name" value="7tmA_OR8S1-like"/>
    <property type="match status" value="1"/>
</dbReference>
<organism evidence="13 14">
    <name type="scientific">Gekko japonicus</name>
    <name type="common">Schlegel's Japanese gecko</name>
    <dbReference type="NCBI Taxonomy" id="146911"/>
    <lineage>
        <taxon>Eukaryota</taxon>
        <taxon>Metazoa</taxon>
        <taxon>Chordata</taxon>
        <taxon>Craniata</taxon>
        <taxon>Vertebrata</taxon>
        <taxon>Euteleostomi</taxon>
        <taxon>Lepidosauria</taxon>
        <taxon>Squamata</taxon>
        <taxon>Bifurcata</taxon>
        <taxon>Gekkota</taxon>
        <taxon>Gekkonidae</taxon>
        <taxon>Gekkoninae</taxon>
        <taxon>Gekko</taxon>
    </lineage>
</organism>
<feature type="transmembrane region" description="Helical" evidence="11">
    <location>
        <begin position="138"/>
        <end position="156"/>
    </location>
</feature>
<evidence type="ECO:0000313" key="14">
    <source>
        <dbReference type="RefSeq" id="XP_015278318.1"/>
    </source>
</evidence>
<evidence type="ECO:0000256" key="4">
    <source>
        <dbReference type="ARBA" id="ARBA00022725"/>
    </source>
</evidence>
<dbReference type="GeneID" id="107120187"/>
<evidence type="ECO:0000256" key="8">
    <source>
        <dbReference type="ARBA" id="ARBA00023170"/>
    </source>
</evidence>
<proteinExistence type="inferred from homology"/>
<dbReference type="InterPro" id="IPR000276">
    <property type="entry name" value="GPCR_Rhodpsn"/>
</dbReference>
<sequence>MENQTIITEFILLGLSSDPRLQIFLFLVFLTIYTVTLLGNLAIMLVIRNEAGLHTPMFFLLSHLAFVDICYSSVTIPKMLGDLVTMQKTISREGCIAQIFFFFQSAGAEVFILAAMAYDRYVAICDPLHYTLVMKTEICKQLVGGAWTMGFLYALVNALPLLNLRFCRNNTLRHYSCEIPSLLLLSCSDTLTNYIVLLASSFLFGLTSFIPTFISYIYIISTIMRMRSAEGRRKAFSTCSSHLIVVALFYGTGYFRYLRPSTSSSIVLDQLVSIQYSISTPMLNPIIYSLKTKEVKEAIKKLLKKVC</sequence>
<dbReference type="PANTHER" id="PTHR26452">
    <property type="entry name" value="OLFACTORY RECEPTOR"/>
    <property type="match status" value="1"/>
</dbReference>
<feature type="domain" description="G-protein coupled receptors family 1 profile" evidence="12">
    <location>
        <begin position="39"/>
        <end position="288"/>
    </location>
</feature>
<evidence type="ECO:0000256" key="6">
    <source>
        <dbReference type="ARBA" id="ARBA00023040"/>
    </source>
</evidence>
<evidence type="ECO:0000256" key="1">
    <source>
        <dbReference type="ARBA" id="ARBA00004651"/>
    </source>
</evidence>
<dbReference type="Pfam" id="PF13853">
    <property type="entry name" value="7tm_4"/>
    <property type="match status" value="1"/>
</dbReference>
<keyword evidence="5 11" id="KW-1133">Transmembrane helix</keyword>
<name>A0ABM1KX81_GEKJA</name>
<keyword evidence="4 11" id="KW-0552">Olfaction</keyword>
<dbReference type="InterPro" id="IPR050516">
    <property type="entry name" value="Olfactory_GPCR"/>
</dbReference>
<feature type="transmembrane region" description="Helical" evidence="11">
    <location>
        <begin position="23"/>
        <end position="46"/>
    </location>
</feature>
<evidence type="ECO:0000256" key="11">
    <source>
        <dbReference type="RuleBase" id="RU363047"/>
    </source>
</evidence>
<evidence type="ECO:0000313" key="13">
    <source>
        <dbReference type="Proteomes" id="UP000694871"/>
    </source>
</evidence>
<dbReference type="PRINTS" id="PR00237">
    <property type="entry name" value="GPCRRHODOPSN"/>
</dbReference>
<dbReference type="SUPFAM" id="SSF81321">
    <property type="entry name" value="Family A G protein-coupled receptor-like"/>
    <property type="match status" value="1"/>
</dbReference>